<organism evidence="1 2">
    <name type="scientific">Lasiosphaeria miniovina</name>
    <dbReference type="NCBI Taxonomy" id="1954250"/>
    <lineage>
        <taxon>Eukaryota</taxon>
        <taxon>Fungi</taxon>
        <taxon>Dikarya</taxon>
        <taxon>Ascomycota</taxon>
        <taxon>Pezizomycotina</taxon>
        <taxon>Sordariomycetes</taxon>
        <taxon>Sordariomycetidae</taxon>
        <taxon>Sordariales</taxon>
        <taxon>Lasiosphaeriaceae</taxon>
        <taxon>Lasiosphaeria</taxon>
    </lineage>
</organism>
<proteinExistence type="predicted"/>
<dbReference type="AlphaFoldDB" id="A0AA40DRC9"/>
<evidence type="ECO:0000313" key="2">
    <source>
        <dbReference type="Proteomes" id="UP001172101"/>
    </source>
</evidence>
<dbReference type="RefSeq" id="XP_060292477.1">
    <property type="nucleotide sequence ID" value="XM_060440251.1"/>
</dbReference>
<dbReference type="Proteomes" id="UP001172101">
    <property type="component" value="Unassembled WGS sequence"/>
</dbReference>
<protein>
    <submittedName>
        <fullName evidence="1">Uncharacterized protein</fullName>
    </submittedName>
</protein>
<gene>
    <name evidence="1" type="ORF">B0T26DRAFT_678634</name>
</gene>
<keyword evidence="2" id="KW-1185">Reference proteome</keyword>
<accession>A0AA40DRC9</accession>
<name>A0AA40DRC9_9PEZI</name>
<comment type="caution">
    <text evidence="1">The sequence shown here is derived from an EMBL/GenBank/DDBJ whole genome shotgun (WGS) entry which is preliminary data.</text>
</comment>
<sequence>MTGSPKTVFLAPGWECLAGSVLLGSVFTNPSQPQLAIFKPSPGDIDTTVKTSEKATFAASIDPAGDGRPGLFRTFLRLFGVGDEEEVHYDRKTVEWYSFRGLRTESFVPSEALKHKALAQTDRVAQFCRASDYKASVYMVTGIKTIEGAGVKAPSRKRKGWHLSINVDAPSWNGLSEQEAPGESPSVVFAFELLELKLSGAGETIDVGDGSSSATGSTADAQKTLGLEFGEAALTVVEGFDEEDDVHVRIVASSPAGVDLLTAGSARIGSRHY</sequence>
<reference evidence="1" key="1">
    <citation type="submission" date="2023-06" db="EMBL/GenBank/DDBJ databases">
        <title>Genome-scale phylogeny and comparative genomics of the fungal order Sordariales.</title>
        <authorList>
            <consortium name="Lawrence Berkeley National Laboratory"/>
            <person name="Hensen N."/>
            <person name="Bonometti L."/>
            <person name="Westerberg I."/>
            <person name="Brannstrom I.O."/>
            <person name="Guillou S."/>
            <person name="Cros-Aarteil S."/>
            <person name="Calhoun S."/>
            <person name="Haridas S."/>
            <person name="Kuo A."/>
            <person name="Mondo S."/>
            <person name="Pangilinan J."/>
            <person name="Riley R."/>
            <person name="LaButti K."/>
            <person name="Andreopoulos B."/>
            <person name="Lipzen A."/>
            <person name="Chen C."/>
            <person name="Yanf M."/>
            <person name="Daum C."/>
            <person name="Ng V."/>
            <person name="Clum A."/>
            <person name="Steindorff A."/>
            <person name="Ohm R."/>
            <person name="Martin F."/>
            <person name="Silar P."/>
            <person name="Natvig D."/>
            <person name="Lalanne C."/>
            <person name="Gautier V."/>
            <person name="Ament-velasquez S.L."/>
            <person name="Kruys A."/>
            <person name="Hutchinson M.I."/>
            <person name="Powell A.J."/>
            <person name="Barry K."/>
            <person name="Miller A.N."/>
            <person name="Grigoriev I.V."/>
            <person name="Debuchy R."/>
            <person name="Gladieux P."/>
            <person name="Thoren M.H."/>
            <person name="Johannesson H."/>
        </authorList>
    </citation>
    <scope>NUCLEOTIDE SEQUENCE</scope>
    <source>
        <strain evidence="1">SMH2392-1A</strain>
    </source>
</reference>
<dbReference type="GeneID" id="85323521"/>
<evidence type="ECO:0000313" key="1">
    <source>
        <dbReference type="EMBL" id="KAK0709173.1"/>
    </source>
</evidence>
<dbReference type="EMBL" id="JAUIRO010000006">
    <property type="protein sequence ID" value="KAK0709173.1"/>
    <property type="molecule type" value="Genomic_DNA"/>
</dbReference>